<organism evidence="2 4">
    <name type="scientific">Azotobacter beijerinckii</name>
    <dbReference type="NCBI Taxonomy" id="170623"/>
    <lineage>
        <taxon>Bacteria</taxon>
        <taxon>Pseudomonadati</taxon>
        <taxon>Pseudomonadota</taxon>
        <taxon>Gammaproteobacteria</taxon>
        <taxon>Pseudomonadales</taxon>
        <taxon>Pseudomonadaceae</taxon>
        <taxon>Azotobacter</taxon>
    </lineage>
</organism>
<proteinExistence type="predicted"/>
<name>A0A1I4IXE7_9GAMM</name>
<reference evidence="2 4" key="1">
    <citation type="submission" date="2016-10" db="EMBL/GenBank/DDBJ databases">
        <authorList>
            <person name="de Groot N.N."/>
        </authorList>
    </citation>
    <scope>NUCLEOTIDE SEQUENCE [LARGE SCALE GENOMIC DNA]</scope>
    <source>
        <strain evidence="2 4">DSM 381</strain>
    </source>
</reference>
<dbReference type="Proteomes" id="UP000199579">
    <property type="component" value="Unassembled WGS sequence"/>
</dbReference>
<protein>
    <submittedName>
        <fullName evidence="2">Uncharacterized protein</fullName>
    </submittedName>
</protein>
<accession>A0A1I4IXE7</accession>
<dbReference type="EMBL" id="FOSX01000179">
    <property type="protein sequence ID" value="SFL58707.1"/>
    <property type="molecule type" value="Genomic_DNA"/>
</dbReference>
<keyword evidence="3" id="KW-1185">Reference proteome</keyword>
<sequence length="82" mass="9304">MTNEERAAQIRRTYTALRETLPGYLFAMLELFEMRELLDDSLHQELEALIKGLDEDGELEEGLADRVLSLLEGLPLPEASGR</sequence>
<evidence type="ECO:0000313" key="2">
    <source>
        <dbReference type="EMBL" id="SFL58707.1"/>
    </source>
</evidence>
<dbReference type="Proteomes" id="UP000198861">
    <property type="component" value="Unassembled WGS sequence"/>
</dbReference>
<dbReference type="RefSeq" id="WP_090944837.1">
    <property type="nucleotide sequence ID" value="NZ_FOKJ01000168.1"/>
</dbReference>
<evidence type="ECO:0000313" key="1">
    <source>
        <dbReference type="EMBL" id="SFB64746.1"/>
    </source>
</evidence>
<gene>
    <name evidence="1" type="ORF">SAMN04244571_04718</name>
    <name evidence="2" type="ORF">SAMN04244574_04712</name>
</gene>
<evidence type="ECO:0000313" key="3">
    <source>
        <dbReference type="Proteomes" id="UP000198861"/>
    </source>
</evidence>
<dbReference type="AlphaFoldDB" id="A0A1I4IXE7"/>
<dbReference type="EMBL" id="FOKJ01000168">
    <property type="protein sequence ID" value="SFB64746.1"/>
    <property type="molecule type" value="Genomic_DNA"/>
</dbReference>
<reference evidence="1 3" key="2">
    <citation type="submission" date="2016-10" db="EMBL/GenBank/DDBJ databases">
        <authorList>
            <person name="Varghese N."/>
            <person name="Submissions S."/>
        </authorList>
    </citation>
    <scope>NUCLEOTIDE SEQUENCE [LARGE SCALE GENOMIC DNA]</scope>
    <source>
        <strain evidence="1 3">DSM 282</strain>
    </source>
</reference>
<evidence type="ECO:0000313" key="4">
    <source>
        <dbReference type="Proteomes" id="UP000199579"/>
    </source>
</evidence>